<dbReference type="PROSITE" id="PS50048">
    <property type="entry name" value="ZN2_CY6_FUNGAL_2"/>
    <property type="match status" value="1"/>
</dbReference>
<evidence type="ECO:0000313" key="10">
    <source>
        <dbReference type="EMBL" id="CDP26720.1"/>
    </source>
</evidence>
<dbReference type="GO" id="GO:0001228">
    <property type="term" value="F:DNA-binding transcription activator activity, RNA polymerase II-specific"/>
    <property type="evidence" value="ECO:0007669"/>
    <property type="project" value="TreeGrafter"/>
</dbReference>
<name>B2B009_PODAN</name>
<dbReference type="PANTHER" id="PTHR31944:SF131">
    <property type="entry name" value="HEME-RESPONSIVE ZINC FINGER TRANSCRIPTION FACTOR HAP1"/>
    <property type="match status" value="1"/>
</dbReference>
<reference evidence="11" key="3">
    <citation type="journal article" date="2014" name="Genetics">
        <title>Maintaining two mating types: Structure of the mating type locus and its role in heterokaryosis in Podospora anserina.</title>
        <authorList>
            <person name="Grognet P."/>
            <person name="Bidard F."/>
            <person name="Kuchly C."/>
            <person name="Tong L.C.H."/>
            <person name="Coppin E."/>
            <person name="Benkhali J.A."/>
            <person name="Couloux A."/>
            <person name="Wincker P."/>
            <person name="Debuchy R."/>
            <person name="Silar P."/>
        </authorList>
    </citation>
    <scope>GENOME REANNOTATION</scope>
    <source>
        <strain evidence="11">S / ATCC MYA-4624 / DSM 980 / FGSC 10383</strain>
    </source>
</reference>
<dbReference type="PROSITE" id="PS00463">
    <property type="entry name" value="ZN2_CY6_FUNGAL_1"/>
    <property type="match status" value="1"/>
</dbReference>
<dbReference type="EMBL" id="CU638743">
    <property type="protein sequence ID" value="CAP70127.1"/>
    <property type="molecule type" value="Genomic_DNA"/>
</dbReference>
<keyword evidence="3" id="KW-0805">Transcription regulation</keyword>
<evidence type="ECO:0000313" key="11">
    <source>
        <dbReference type="Proteomes" id="UP000001197"/>
    </source>
</evidence>
<dbReference type="eggNOG" id="ENOG502SMMJ">
    <property type="taxonomic scope" value="Eukaryota"/>
</dbReference>
<feature type="compositionally biased region" description="Low complexity" evidence="7">
    <location>
        <begin position="157"/>
        <end position="191"/>
    </location>
</feature>
<dbReference type="OrthoDB" id="4337792at2759"/>
<keyword evidence="4" id="KW-0238">DNA-binding</keyword>
<evidence type="ECO:0000259" key="8">
    <source>
        <dbReference type="PROSITE" id="PS50048"/>
    </source>
</evidence>
<keyword evidence="6" id="KW-0539">Nucleus</keyword>
<reference evidence="10" key="4">
    <citation type="submission" date="2015-04" db="EMBL/GenBank/DDBJ databases">
        <title>Maintaining two mating types: Structure of the mating type locus and its role in heterokaryosis in Podospora anserina.</title>
        <authorList>
            <person name="Grognet P."/>
            <person name="Bidard F."/>
            <person name="Kuchly C."/>
            <person name="Chan Ho Tong L."/>
            <person name="Coppin E."/>
            <person name="Ait Benkhali J."/>
            <person name="Couloux A."/>
            <person name="Wincker P."/>
            <person name="Debuchy R."/>
            <person name="Silar P."/>
        </authorList>
    </citation>
    <scope>NUCLEOTIDE SEQUENCE</scope>
</reference>
<feature type="region of interest" description="Disordered" evidence="7">
    <location>
        <begin position="157"/>
        <end position="229"/>
    </location>
</feature>
<accession>B2B009</accession>
<evidence type="ECO:0000256" key="3">
    <source>
        <dbReference type="ARBA" id="ARBA00023015"/>
    </source>
</evidence>
<proteinExistence type="predicted"/>
<evidence type="ECO:0000256" key="7">
    <source>
        <dbReference type="SAM" id="MobiDB-lite"/>
    </source>
</evidence>
<organism evidence="9">
    <name type="scientific">Podospora anserina (strain S / ATCC MYA-4624 / DSM 980 / FGSC 10383)</name>
    <name type="common">Pleurage anserina</name>
    <dbReference type="NCBI Taxonomy" id="515849"/>
    <lineage>
        <taxon>Eukaryota</taxon>
        <taxon>Fungi</taxon>
        <taxon>Dikarya</taxon>
        <taxon>Ascomycota</taxon>
        <taxon>Pezizomycotina</taxon>
        <taxon>Sordariomycetes</taxon>
        <taxon>Sordariomycetidae</taxon>
        <taxon>Sordariales</taxon>
        <taxon>Podosporaceae</taxon>
        <taxon>Podospora</taxon>
        <taxon>Podospora anserina</taxon>
    </lineage>
</organism>
<reference evidence="9" key="2">
    <citation type="submission" date="2008-07" db="EMBL/GenBank/DDBJ databases">
        <authorList>
            <person name="Genoscope - CEA"/>
        </authorList>
    </citation>
    <scope>NUCLEOTIDE SEQUENCE</scope>
    <source>
        <strain evidence="9">S mat+</strain>
    </source>
</reference>
<dbReference type="InterPro" id="IPR007219">
    <property type="entry name" value="XnlR_reg_dom"/>
</dbReference>
<dbReference type="GeneID" id="6194050"/>
<feature type="region of interest" description="Disordered" evidence="7">
    <location>
        <begin position="520"/>
        <end position="564"/>
    </location>
</feature>
<evidence type="ECO:0000256" key="1">
    <source>
        <dbReference type="ARBA" id="ARBA00022723"/>
    </source>
</evidence>
<dbReference type="GO" id="GO:0005634">
    <property type="term" value="C:nucleus"/>
    <property type="evidence" value="ECO:0007669"/>
    <property type="project" value="TreeGrafter"/>
</dbReference>
<feature type="compositionally biased region" description="Low complexity" evidence="7">
    <location>
        <begin position="206"/>
        <end position="224"/>
    </location>
</feature>
<feature type="domain" description="Zn(2)-C6 fungal-type" evidence="8">
    <location>
        <begin position="57"/>
        <end position="87"/>
    </location>
</feature>
<dbReference type="InterPro" id="IPR001138">
    <property type="entry name" value="Zn2Cys6_DnaBD"/>
</dbReference>
<dbReference type="HOGENOM" id="CLU_007091_3_0_1"/>
<feature type="region of interest" description="Disordered" evidence="7">
    <location>
        <begin position="98"/>
        <end position="117"/>
    </location>
</feature>
<dbReference type="Gene3D" id="4.10.240.10">
    <property type="entry name" value="Zn(2)-C6 fungal-type DNA-binding domain"/>
    <property type="match status" value="1"/>
</dbReference>
<evidence type="ECO:0000256" key="2">
    <source>
        <dbReference type="ARBA" id="ARBA00022833"/>
    </source>
</evidence>
<dbReference type="PANTHER" id="PTHR31944">
    <property type="entry name" value="HEME-RESPONSIVE ZINC FINGER TRANSCRIPTION FACTOR HAP1"/>
    <property type="match status" value="1"/>
</dbReference>
<evidence type="ECO:0000256" key="6">
    <source>
        <dbReference type="ARBA" id="ARBA00023242"/>
    </source>
</evidence>
<dbReference type="AlphaFoldDB" id="B2B009"/>
<dbReference type="SUPFAM" id="SSF57701">
    <property type="entry name" value="Zn2/Cys6 DNA-binding domain"/>
    <property type="match status" value="1"/>
</dbReference>
<keyword evidence="11" id="KW-1185">Reference proteome</keyword>
<dbReference type="Pfam" id="PF04082">
    <property type="entry name" value="Fungal_trans"/>
    <property type="match status" value="1"/>
</dbReference>
<dbReference type="GO" id="GO:0000978">
    <property type="term" value="F:RNA polymerase II cis-regulatory region sequence-specific DNA binding"/>
    <property type="evidence" value="ECO:0007669"/>
    <property type="project" value="TreeGrafter"/>
</dbReference>
<dbReference type="SMART" id="SM00066">
    <property type="entry name" value="GAL4"/>
    <property type="match status" value="1"/>
</dbReference>
<evidence type="ECO:0000256" key="5">
    <source>
        <dbReference type="ARBA" id="ARBA00023163"/>
    </source>
</evidence>
<protein>
    <submittedName>
        <fullName evidence="9">Podospora anserina S mat+ genomic DNA chromosome 3, supercontig 2</fullName>
    </submittedName>
    <submittedName>
        <fullName evidence="10">Transcription factor</fullName>
    </submittedName>
</protein>
<sequence>MDMDMDVDTDRDREAATTPPGPAPSTPTGGALAAGGGGGGGHGKLTEPRRRNRPALSCIQCRTRKIRCDRNEPCASCLKSKIVNCTYEEARRPKPRLWRLSPAPAAAQSDNSPTAEQRLAADSGYTYKEVSLAPAPVPGPVATSAATANTTTAVAAGTATTSSSASTTSTSTNTSTSTSTSTTTATIAALSPPSHPTSYRDPGPRSSSATTTTSTNTILTARTAEPVSAPTPAIRHLELTPSHSASGFGNSTAALAERVQQLEQQLAEALRNPDRPQHTSQNAHVPLHCPQGSGSKTCLANGDKFFPLIINLAKRIESDRESDIYFLLKKCKDLCRVIKSQKVLPHVGFQLGSDVPHESVARRLVEAYFRTFESVYRILHQPSFWREYNHFWENRTAASPAFIAQFQLCMAIGTCFQDDVAALRPSAAQWIYEAQAWLASPCEKVRLNMSGLQTMCLLHIARETCGVECDLTWISAGPLLRTAMYMGLHRDPDSLPVMSVFRAEMRRRLWATVLEMTLQSSLDSGGPPLISVSDYDTRPPSNYDDDQLCEDDKPPPNPRSPGTFTQTSVQLALLRSFPTRLAIAQYVNHFKAPATYEETLKWNTELTAACRALSATLQQSYDPAGILPRRLSLFQLRVAEHMVHRFFLALNHPWLWSAQHNPAYYFARKMCVETSLKLYRAFATGSPAGDSGTARETDDFTRLSTCGYGAFRSVPTLAVLTICLELLWQVQEDRLFRQSMNLDHVLERPGSEADLGTTGPLSIGSGAAPRQDLLDAVKYSIGWTVRRIRMGETNIKGYLMYSALWSQVQALQNGASDAEVEEQVLASIADELGQCWHLLQEAAGGKLPLSMIGAALNGGYGPGRSPFEDSKMDYSYGWDSEGSVSGECKTVKGTVANVEFFSSVIKASTPSLTFTTPTFL</sequence>
<gene>
    <name evidence="9" type="ORF">PODANS_3_2300</name>
</gene>
<evidence type="ECO:0000313" key="9">
    <source>
        <dbReference type="EMBL" id="CAP70127.1"/>
    </source>
</evidence>
<dbReference type="CDD" id="cd00067">
    <property type="entry name" value="GAL4"/>
    <property type="match status" value="1"/>
</dbReference>
<dbReference type="GO" id="GO:0006351">
    <property type="term" value="P:DNA-templated transcription"/>
    <property type="evidence" value="ECO:0007669"/>
    <property type="project" value="InterPro"/>
</dbReference>
<reference evidence="9 11" key="1">
    <citation type="journal article" date="2008" name="Genome Biol.">
        <title>The genome sequence of the model ascomycete fungus Podospora anserina.</title>
        <authorList>
            <person name="Espagne E."/>
            <person name="Lespinet O."/>
            <person name="Malagnac F."/>
            <person name="Da Silva C."/>
            <person name="Jaillon O."/>
            <person name="Porcel B.M."/>
            <person name="Couloux A."/>
            <person name="Aury J.-M."/>
            <person name="Segurens B."/>
            <person name="Poulain J."/>
            <person name="Anthouard V."/>
            <person name="Grossetete S."/>
            <person name="Khalili H."/>
            <person name="Coppin E."/>
            <person name="Dequard-Chablat M."/>
            <person name="Picard M."/>
            <person name="Contamine V."/>
            <person name="Arnaise S."/>
            <person name="Bourdais A."/>
            <person name="Berteaux-Lecellier V."/>
            <person name="Gautheret D."/>
            <person name="de Vries R.P."/>
            <person name="Battaglia E."/>
            <person name="Coutinho P.M."/>
            <person name="Danchin E.G.J."/>
            <person name="Henrissat B."/>
            <person name="El Khoury R."/>
            <person name="Sainsard-Chanet A."/>
            <person name="Boivin A."/>
            <person name="Pinan-Lucarre B."/>
            <person name="Sellem C.H."/>
            <person name="Debuchy R."/>
            <person name="Wincker P."/>
            <person name="Weissenbach J."/>
            <person name="Silar P."/>
        </authorList>
    </citation>
    <scope>NUCLEOTIDE SEQUENCE [LARGE SCALE GENOMIC DNA]</scope>
    <source>
        <strain evidence="11">S / ATCC MYA-4624 / DSM 980 / FGSC 10383</strain>
        <strain evidence="9">S mat+</strain>
    </source>
</reference>
<feature type="compositionally biased region" description="Gly residues" evidence="7">
    <location>
        <begin position="32"/>
        <end position="43"/>
    </location>
</feature>
<dbReference type="InterPro" id="IPR051430">
    <property type="entry name" value="Fungal_TF_Env_Response"/>
</dbReference>
<dbReference type="RefSeq" id="XP_001908995.1">
    <property type="nucleotide sequence ID" value="XM_001908960.1"/>
</dbReference>
<keyword evidence="1" id="KW-0479">Metal-binding</keyword>
<dbReference type="VEuPathDB" id="FungiDB:PODANS_3_2300"/>
<dbReference type="EMBL" id="FO904938">
    <property type="protein sequence ID" value="CDP26720.1"/>
    <property type="molecule type" value="Genomic_DNA"/>
</dbReference>
<dbReference type="KEGG" id="pan:PODANSg6030"/>
<dbReference type="Proteomes" id="UP000001197">
    <property type="component" value="Chromosome 3"/>
</dbReference>
<dbReference type="GO" id="GO:0008270">
    <property type="term" value="F:zinc ion binding"/>
    <property type="evidence" value="ECO:0007669"/>
    <property type="project" value="InterPro"/>
</dbReference>
<feature type="region of interest" description="Disordered" evidence="7">
    <location>
        <begin position="1"/>
        <end position="51"/>
    </location>
</feature>
<dbReference type="InterPro" id="IPR036864">
    <property type="entry name" value="Zn2-C6_fun-type_DNA-bd_sf"/>
</dbReference>
<keyword evidence="5" id="KW-0804">Transcription</keyword>
<evidence type="ECO:0000256" key="4">
    <source>
        <dbReference type="ARBA" id="ARBA00023125"/>
    </source>
</evidence>
<dbReference type="Pfam" id="PF00172">
    <property type="entry name" value="Zn_clus"/>
    <property type="match status" value="1"/>
</dbReference>
<dbReference type="CDD" id="cd12148">
    <property type="entry name" value="fungal_TF_MHR"/>
    <property type="match status" value="1"/>
</dbReference>
<keyword evidence="2" id="KW-0862">Zinc</keyword>
<dbReference type="SMART" id="SM00906">
    <property type="entry name" value="Fungal_trans"/>
    <property type="match status" value="1"/>
</dbReference>